<dbReference type="InterPro" id="IPR011055">
    <property type="entry name" value="Dup_hybrid_motif"/>
</dbReference>
<feature type="chain" id="PRO_5045721533" evidence="1">
    <location>
        <begin position="27"/>
        <end position="283"/>
    </location>
</feature>
<comment type="caution">
    <text evidence="3">The sequence shown here is derived from an EMBL/GenBank/DDBJ whole genome shotgun (WGS) entry which is preliminary data.</text>
</comment>
<dbReference type="Proteomes" id="UP001073122">
    <property type="component" value="Unassembled WGS sequence"/>
</dbReference>
<evidence type="ECO:0000313" key="4">
    <source>
        <dbReference type="Proteomes" id="UP001073122"/>
    </source>
</evidence>
<gene>
    <name evidence="3" type="ORF">OF897_13665</name>
</gene>
<proteinExistence type="predicted"/>
<dbReference type="PANTHER" id="PTHR21666:SF270">
    <property type="entry name" value="MUREIN HYDROLASE ACTIVATOR ENVC"/>
    <property type="match status" value="1"/>
</dbReference>
<feature type="signal peptide" evidence="1">
    <location>
        <begin position="1"/>
        <end position="26"/>
    </location>
</feature>
<dbReference type="CDD" id="cd12797">
    <property type="entry name" value="M23_peptidase"/>
    <property type="match status" value="1"/>
</dbReference>
<keyword evidence="1" id="KW-0732">Signal</keyword>
<keyword evidence="4" id="KW-1185">Reference proteome</keyword>
<dbReference type="EMBL" id="JAOVZW010000015">
    <property type="protein sequence ID" value="MCX8524961.1"/>
    <property type="molecule type" value="Genomic_DNA"/>
</dbReference>
<evidence type="ECO:0000313" key="3">
    <source>
        <dbReference type="EMBL" id="MCX8524961.1"/>
    </source>
</evidence>
<reference evidence="3" key="1">
    <citation type="submission" date="2022-10" db="EMBL/GenBank/DDBJ databases">
        <title>Chryseobacterium sp. nov., a novel bacterial species.</title>
        <authorList>
            <person name="Cao Y."/>
        </authorList>
    </citation>
    <scope>NUCLEOTIDE SEQUENCE</scope>
    <source>
        <strain evidence="3">CCTCC AB2015118</strain>
    </source>
</reference>
<name>A0ABT3XS61_9FLAO</name>
<dbReference type="SUPFAM" id="SSF51261">
    <property type="entry name" value="Duplicated hybrid motif"/>
    <property type="match status" value="1"/>
</dbReference>
<evidence type="ECO:0000256" key="1">
    <source>
        <dbReference type="SAM" id="SignalP"/>
    </source>
</evidence>
<dbReference type="PANTHER" id="PTHR21666">
    <property type="entry name" value="PEPTIDASE-RELATED"/>
    <property type="match status" value="1"/>
</dbReference>
<feature type="domain" description="M23ase beta-sheet core" evidence="2">
    <location>
        <begin position="154"/>
        <end position="252"/>
    </location>
</feature>
<dbReference type="Gene3D" id="2.70.70.10">
    <property type="entry name" value="Glucose Permease (Domain IIA)"/>
    <property type="match status" value="1"/>
</dbReference>
<accession>A0ABT3XS61</accession>
<dbReference type="Pfam" id="PF01551">
    <property type="entry name" value="Peptidase_M23"/>
    <property type="match status" value="1"/>
</dbReference>
<dbReference type="InterPro" id="IPR050570">
    <property type="entry name" value="Cell_wall_metabolism_enzyme"/>
</dbReference>
<dbReference type="RefSeq" id="WP_267266242.1">
    <property type="nucleotide sequence ID" value="NZ_JAOVZW010000015.1"/>
</dbReference>
<evidence type="ECO:0000259" key="2">
    <source>
        <dbReference type="Pfam" id="PF01551"/>
    </source>
</evidence>
<sequence>MKQIQYMNFHKQIFFFLLFCFSFNYAQEIPKETYHQFSNYRNFEYKNDTITVTIRNPLFSPLRVYVFSEYLKDKKIINDTIKLVIKENSEVNIKLPAKKLDDSQFNFRFKQRLGDVRKRIKHNKLALPFPKGKTYSIMQSSNGSFSHNKDGSRYAIDFNMKVGDTITSADDGFIVAVIKDYEFGKNDIKWTPYANFITIYHPHSGLFTDYVHLKKDGAFVKVGDAVKRNQPIGLSGATGFTSGEHLHFNVLIPEKNMSLKSIPFIFENNISSKRLKINQEIKN</sequence>
<dbReference type="InterPro" id="IPR016047">
    <property type="entry name" value="M23ase_b-sheet_dom"/>
</dbReference>
<protein>
    <submittedName>
        <fullName evidence="3">M23 family metallopeptidase</fullName>
    </submittedName>
</protein>
<organism evidence="3 4">
    <name type="scientific">Chryseobacterium formosus</name>
    <dbReference type="NCBI Taxonomy" id="1537363"/>
    <lineage>
        <taxon>Bacteria</taxon>
        <taxon>Pseudomonadati</taxon>
        <taxon>Bacteroidota</taxon>
        <taxon>Flavobacteriia</taxon>
        <taxon>Flavobacteriales</taxon>
        <taxon>Weeksellaceae</taxon>
        <taxon>Chryseobacterium group</taxon>
        <taxon>Chryseobacterium</taxon>
    </lineage>
</organism>